<proteinExistence type="predicted"/>
<evidence type="ECO:0000313" key="2">
    <source>
        <dbReference type="Proteomes" id="UP000184147"/>
    </source>
</evidence>
<sequence length="40" mass="4885">MQSMRYYNGYTKVNEKARFLSRAFFYFQRKDIVVPFPGLD</sequence>
<dbReference type="AlphaFoldDB" id="A0A1M4WVF7"/>
<accession>A0A1M4WVF7</accession>
<reference evidence="1 2" key="1">
    <citation type="submission" date="2016-11" db="EMBL/GenBank/DDBJ databases">
        <authorList>
            <person name="Jaros S."/>
            <person name="Januszkiewicz K."/>
            <person name="Wedrychowicz H."/>
        </authorList>
    </citation>
    <scope>NUCLEOTIDE SEQUENCE [LARGE SCALE GENOMIC DNA]</scope>
    <source>
        <strain evidence="1 2">DSM 25660</strain>
    </source>
</reference>
<organism evidence="1 2">
    <name type="scientific">Flavobacterium fontis</name>
    <dbReference type="NCBI Taxonomy" id="1124188"/>
    <lineage>
        <taxon>Bacteria</taxon>
        <taxon>Pseudomonadati</taxon>
        <taxon>Bacteroidota</taxon>
        <taxon>Flavobacteriia</taxon>
        <taxon>Flavobacteriales</taxon>
        <taxon>Flavobacteriaceae</taxon>
        <taxon>Flavobacterium</taxon>
    </lineage>
</organism>
<keyword evidence="2" id="KW-1185">Reference proteome</keyword>
<evidence type="ECO:0000313" key="1">
    <source>
        <dbReference type="EMBL" id="SHE85200.1"/>
    </source>
</evidence>
<protein>
    <submittedName>
        <fullName evidence="1">Uncharacterized protein</fullName>
    </submittedName>
</protein>
<gene>
    <name evidence="1" type="ORF">SAMN05444377_101433</name>
</gene>
<name>A0A1M4WVF7_9FLAO</name>
<dbReference type="EMBL" id="FQVQ01000001">
    <property type="protein sequence ID" value="SHE85200.1"/>
    <property type="molecule type" value="Genomic_DNA"/>
</dbReference>
<dbReference type="Proteomes" id="UP000184147">
    <property type="component" value="Unassembled WGS sequence"/>
</dbReference>